<sequence>MSMENLKKASELYFRLLEQKVINDEEECFHYFFESEVRDHLLVLLDESNTRIVEAEKRLHLVTKPEGSTFATHFTHMKSKYSEMESKKRFNLITIIIMTYLAEVDRSSVVQVKSSREGLTYHYLHSKVQKLVDHWIRQLDDNPNFGVEEGLALKEIIEEWTNMEVTHDRESHRPNKRTRIGLIRSAMKLLENEGLVYIADKEQIVEIFARQELFERLEYLYHHQERYQLIKEMIEQGRNS</sequence>
<proteinExistence type="predicted"/>
<evidence type="ECO:0000313" key="2">
    <source>
        <dbReference type="Proteomes" id="UP000243524"/>
    </source>
</evidence>
<gene>
    <name evidence="1" type="ORF">CEY16_07850</name>
</gene>
<name>A0A2I0QU13_9BACI</name>
<dbReference type="AlphaFoldDB" id="A0A2I0QU13"/>
<dbReference type="InterPro" id="IPR045707">
    <property type="entry name" value="DUF6063"/>
</dbReference>
<dbReference type="EMBL" id="PJNH01000002">
    <property type="protein sequence ID" value="PKR77833.1"/>
    <property type="molecule type" value="Genomic_DNA"/>
</dbReference>
<evidence type="ECO:0000313" key="1">
    <source>
        <dbReference type="EMBL" id="PKR77833.1"/>
    </source>
</evidence>
<accession>A0A2I0QU13</accession>
<keyword evidence="2" id="KW-1185">Reference proteome</keyword>
<dbReference type="Pfam" id="PF19539">
    <property type="entry name" value="DUF6063"/>
    <property type="match status" value="1"/>
</dbReference>
<dbReference type="Proteomes" id="UP000243524">
    <property type="component" value="Unassembled WGS sequence"/>
</dbReference>
<comment type="caution">
    <text evidence="1">The sequence shown here is derived from an EMBL/GenBank/DDBJ whole genome shotgun (WGS) entry which is preliminary data.</text>
</comment>
<reference evidence="1 2" key="1">
    <citation type="submission" date="2017-06" db="EMBL/GenBank/DDBJ databases">
        <title>the draft geome sequence of Illustriluteabacillus marina B3227.</title>
        <authorList>
            <person name="He R.-H."/>
            <person name="Du Z.-J."/>
        </authorList>
    </citation>
    <scope>NUCLEOTIDE SEQUENCE [LARGE SCALE GENOMIC DNA]</scope>
    <source>
        <strain evidence="1 2">B3227</strain>
    </source>
</reference>
<organism evidence="1 2">
    <name type="scientific">Halalkalibacillus sediminis</name>
    <dbReference type="NCBI Taxonomy" id="2018042"/>
    <lineage>
        <taxon>Bacteria</taxon>
        <taxon>Bacillati</taxon>
        <taxon>Bacillota</taxon>
        <taxon>Bacilli</taxon>
        <taxon>Bacillales</taxon>
        <taxon>Bacillaceae</taxon>
        <taxon>Halalkalibacillus</taxon>
    </lineage>
</organism>
<protein>
    <submittedName>
        <fullName evidence="1">Uncharacterized protein</fullName>
    </submittedName>
</protein>